<dbReference type="CDD" id="cd19094">
    <property type="entry name" value="AKR_Tas-like"/>
    <property type="match status" value="1"/>
</dbReference>
<dbReference type="GO" id="GO:0016491">
    <property type="term" value="F:oxidoreductase activity"/>
    <property type="evidence" value="ECO:0007669"/>
    <property type="project" value="UniProtKB-KW"/>
</dbReference>
<proteinExistence type="predicted"/>
<dbReference type="PANTHER" id="PTHR43364">
    <property type="entry name" value="NADH-SPECIFIC METHYLGLYOXAL REDUCTASE-RELATED"/>
    <property type="match status" value="1"/>
</dbReference>
<accession>A0A9E7FJ59</accession>
<dbReference type="Gene3D" id="3.20.20.100">
    <property type="entry name" value="NADP-dependent oxidoreductase domain"/>
    <property type="match status" value="1"/>
</dbReference>
<name>A0A9E7FJ59_9LILI</name>
<dbReference type="EMBL" id="CP097506">
    <property type="protein sequence ID" value="URD96665.1"/>
    <property type="molecule type" value="Genomic_DNA"/>
</dbReference>
<evidence type="ECO:0000259" key="3">
    <source>
        <dbReference type="Pfam" id="PF00248"/>
    </source>
</evidence>
<gene>
    <name evidence="4" type="ORF">MUK42_32200</name>
</gene>
<dbReference type="InterPro" id="IPR020471">
    <property type="entry name" value="AKR"/>
</dbReference>
<dbReference type="InterPro" id="IPR023210">
    <property type="entry name" value="NADP_OxRdtase_dom"/>
</dbReference>
<evidence type="ECO:0000313" key="4">
    <source>
        <dbReference type="EMBL" id="URD96665.1"/>
    </source>
</evidence>
<dbReference type="PANTHER" id="PTHR43364:SF4">
    <property type="entry name" value="NAD(P)-LINKED OXIDOREDUCTASE SUPERFAMILY PROTEIN"/>
    <property type="match status" value="1"/>
</dbReference>
<protein>
    <submittedName>
        <fullName evidence="4">Oxidoreductase, aldo keto reductase family protein</fullName>
    </submittedName>
</protein>
<evidence type="ECO:0000313" key="5">
    <source>
        <dbReference type="Proteomes" id="UP001055439"/>
    </source>
</evidence>
<organism evidence="4 5">
    <name type="scientific">Musa troglodytarum</name>
    <name type="common">fe'i banana</name>
    <dbReference type="NCBI Taxonomy" id="320322"/>
    <lineage>
        <taxon>Eukaryota</taxon>
        <taxon>Viridiplantae</taxon>
        <taxon>Streptophyta</taxon>
        <taxon>Embryophyta</taxon>
        <taxon>Tracheophyta</taxon>
        <taxon>Spermatophyta</taxon>
        <taxon>Magnoliopsida</taxon>
        <taxon>Liliopsida</taxon>
        <taxon>Zingiberales</taxon>
        <taxon>Musaceae</taxon>
        <taxon>Musa</taxon>
    </lineage>
</organism>
<dbReference type="InterPro" id="IPR050523">
    <property type="entry name" value="AKR_Detox_Biosynth"/>
</dbReference>
<dbReference type="Proteomes" id="UP001055439">
    <property type="component" value="Chromosome 4"/>
</dbReference>
<dbReference type="AlphaFoldDB" id="A0A9E7FJ59"/>
<dbReference type="FunFam" id="3.20.20.100:FF:000005">
    <property type="entry name" value="NADP(H)-dependent aldo-keto reductase"/>
    <property type="match status" value="1"/>
</dbReference>
<keyword evidence="1" id="KW-0521">NADP</keyword>
<dbReference type="InterPro" id="IPR036812">
    <property type="entry name" value="NAD(P)_OxRdtase_dom_sf"/>
</dbReference>
<keyword evidence="5" id="KW-1185">Reference proteome</keyword>
<dbReference type="OrthoDB" id="2310150at2759"/>
<feature type="domain" description="NADP-dependent oxidoreductase" evidence="3">
    <location>
        <begin position="81"/>
        <end position="412"/>
    </location>
</feature>
<keyword evidence="2" id="KW-0560">Oxidoreductase</keyword>
<dbReference type="PRINTS" id="PR00069">
    <property type="entry name" value="ALDKETRDTASE"/>
</dbReference>
<evidence type="ECO:0000256" key="1">
    <source>
        <dbReference type="ARBA" id="ARBA00022857"/>
    </source>
</evidence>
<evidence type="ECO:0000256" key="2">
    <source>
        <dbReference type="ARBA" id="ARBA00023002"/>
    </source>
</evidence>
<sequence>MATLASAANAMTTTLPLSAPKSNHLSEASCCVLLPSTDVRAGARRKRRRAWPFSVRAKLSGGGENPLQYRKLGDSDLHISEIMLGTMTFGEQNTEKEAHDQLSYAFLHGINALDTAEMYPVPTRKETQGRTDLYIGSWMKSIPRDKVILATKVSGYSERSSYMRENAKVLRVDSANIRESVEKSLKRLSTDYIDLLQIHWPDRYVPLFGELTYDSAKWRASVPFIEQLQAFQELIDEGKVRYIGVSNETSYGVMEFVHATKVGGLPKIVSIQNSYSLLARCRFEVDLVEVCHPKNCNIGLLAYSPLGGGTLSGKYLDTNSEAAKRGRLNLFPRYMERYNRSLAKVATEKYIELAKKHGLSPVQLALGFVRDRPFMTSTIIGSTNMDQLKEDIDAFSTAPRPLPPEVVDEVEHIFKIYKDPAIL</sequence>
<dbReference type="SUPFAM" id="SSF51430">
    <property type="entry name" value="NAD(P)-linked oxidoreductase"/>
    <property type="match status" value="1"/>
</dbReference>
<reference evidence="4" key="1">
    <citation type="submission" date="2022-05" db="EMBL/GenBank/DDBJ databases">
        <title>The Musa troglodytarum L. genome provides insights into the mechanism of non-climacteric behaviour and enrichment of carotenoids.</title>
        <authorList>
            <person name="Wang J."/>
        </authorList>
    </citation>
    <scope>NUCLEOTIDE SEQUENCE</scope>
    <source>
        <tissue evidence="4">Leaf</tissue>
    </source>
</reference>
<dbReference type="Pfam" id="PF00248">
    <property type="entry name" value="Aldo_ket_red"/>
    <property type="match status" value="1"/>
</dbReference>